<dbReference type="RefSeq" id="WP_013018106.1">
    <property type="nucleotide sequence ID" value="NC_013947.1"/>
</dbReference>
<dbReference type="OrthoDB" id="3837852at2"/>
<dbReference type="InterPro" id="IPR002575">
    <property type="entry name" value="Aminoglycoside_PTrfase"/>
</dbReference>
<feature type="domain" description="Aminoglycoside phosphotransferase" evidence="1">
    <location>
        <begin position="24"/>
        <end position="270"/>
    </location>
</feature>
<evidence type="ECO:0000313" key="2">
    <source>
        <dbReference type="EMBL" id="ADD42535.1"/>
    </source>
</evidence>
<dbReference type="eggNOG" id="COG2334">
    <property type="taxonomic scope" value="Bacteria"/>
</dbReference>
<dbReference type="Gene3D" id="3.90.1200.10">
    <property type="match status" value="1"/>
</dbReference>
<evidence type="ECO:0000259" key="1">
    <source>
        <dbReference type="Pfam" id="PF01636"/>
    </source>
</evidence>
<organism evidence="2 3">
    <name type="scientific">Stackebrandtia nassauensis (strain DSM 44728 / CIP 108903 / NRRL B-16338 / NBRC 102104 / LLR-40K-21)</name>
    <dbReference type="NCBI Taxonomy" id="446470"/>
    <lineage>
        <taxon>Bacteria</taxon>
        <taxon>Bacillati</taxon>
        <taxon>Actinomycetota</taxon>
        <taxon>Actinomycetes</taxon>
        <taxon>Glycomycetales</taxon>
        <taxon>Glycomycetaceae</taxon>
        <taxon>Stackebrandtia</taxon>
    </lineage>
</organism>
<dbReference type="EMBL" id="CP001778">
    <property type="protein sequence ID" value="ADD42535.1"/>
    <property type="molecule type" value="Genomic_DNA"/>
</dbReference>
<dbReference type="Proteomes" id="UP000000844">
    <property type="component" value="Chromosome"/>
</dbReference>
<dbReference type="KEGG" id="sna:Snas_2860"/>
<keyword evidence="3" id="KW-1185">Reference proteome</keyword>
<reference evidence="2 3" key="1">
    <citation type="journal article" date="2009" name="Stand. Genomic Sci.">
        <title>Complete genome sequence of Stackebrandtia nassauensis type strain (LLR-40K-21).</title>
        <authorList>
            <person name="Munk C."/>
            <person name="Lapidus A."/>
            <person name="Copeland A."/>
            <person name="Jando M."/>
            <person name="Mayilraj S."/>
            <person name="Glavina Del Rio T."/>
            <person name="Nolan M."/>
            <person name="Chen F."/>
            <person name="Lucas S."/>
            <person name="Tice H."/>
            <person name="Cheng J.F."/>
            <person name="Han C."/>
            <person name="Detter J.C."/>
            <person name="Bruce D."/>
            <person name="Goodwin L."/>
            <person name="Chain P."/>
            <person name="Pitluck S."/>
            <person name="Goker M."/>
            <person name="Ovchinikova G."/>
            <person name="Pati A."/>
            <person name="Ivanova N."/>
            <person name="Mavromatis K."/>
            <person name="Chen A."/>
            <person name="Palaniappan K."/>
            <person name="Land M."/>
            <person name="Hauser L."/>
            <person name="Chang Y.J."/>
            <person name="Jeffries C.D."/>
            <person name="Bristow J."/>
            <person name="Eisen J.A."/>
            <person name="Markowitz V."/>
            <person name="Hugenholtz P."/>
            <person name="Kyrpides N.C."/>
            <person name="Klenk H.P."/>
        </authorList>
    </citation>
    <scope>NUCLEOTIDE SEQUENCE [LARGE SCALE GENOMIC DNA]</scope>
    <source>
        <strain evidence="3">DSM 44728 / CIP 108903 / NRRL B-16338 / NBRC 102104 / LLR-40K-21</strain>
    </source>
</reference>
<accession>D3Q8G1</accession>
<dbReference type="PANTHER" id="PTHR21310">
    <property type="entry name" value="AMINOGLYCOSIDE PHOSPHOTRANSFERASE-RELATED-RELATED"/>
    <property type="match status" value="1"/>
</dbReference>
<dbReference type="InterPro" id="IPR051678">
    <property type="entry name" value="AGP_Transferase"/>
</dbReference>
<sequence>MDPSSIPAPASILPYWELGTVESIKRVPTGLMNRSWRVETDTGPYLLKLFLDVQGEQLAFQFEVLRALAGARVPVVLPVPSNHNTDSLIFDGNEFGVFPWLKDGRHRSGLSMSLERCRDLGRVLGSIHLTLSKAVPTPRQPFFQPSIPVEQAMDRVDRLLDLIDSRHGGSSFDALAERTLRMKRGLLAKLAHRRPPDIPVMSSGYLHGDLHPHNLLLDGDDRVLAVLDWDRLRVGPHSKELVRAAAFFFTHGDERGIDLKRAAEFIDGYRDIYDLGAPEIRIALHRLWWERLADNWVIEWHYMRRNQACDHLLPGQTALVKWWTANFDEVMHTLVR</sequence>
<evidence type="ECO:0000313" key="3">
    <source>
        <dbReference type="Proteomes" id="UP000000844"/>
    </source>
</evidence>
<dbReference type="Gene3D" id="3.30.200.20">
    <property type="entry name" value="Phosphorylase Kinase, domain 1"/>
    <property type="match status" value="1"/>
</dbReference>
<name>D3Q8G1_STANL</name>
<dbReference type="AlphaFoldDB" id="D3Q8G1"/>
<dbReference type="GO" id="GO:0016740">
    <property type="term" value="F:transferase activity"/>
    <property type="evidence" value="ECO:0007669"/>
    <property type="project" value="UniProtKB-KW"/>
</dbReference>
<gene>
    <name evidence="2" type="ordered locus">Snas_2860</name>
</gene>
<dbReference type="STRING" id="446470.Snas_2860"/>
<dbReference type="HOGENOM" id="CLU_072586_0_0_11"/>
<dbReference type="InterPro" id="IPR011009">
    <property type="entry name" value="Kinase-like_dom_sf"/>
</dbReference>
<dbReference type="SUPFAM" id="SSF56112">
    <property type="entry name" value="Protein kinase-like (PK-like)"/>
    <property type="match status" value="1"/>
</dbReference>
<protein>
    <submittedName>
        <fullName evidence="2">Aminoglycoside phosphotransferase</fullName>
    </submittedName>
</protein>
<keyword evidence="2" id="KW-0808">Transferase</keyword>
<dbReference type="Pfam" id="PF01636">
    <property type="entry name" value="APH"/>
    <property type="match status" value="1"/>
</dbReference>
<proteinExistence type="predicted"/>